<evidence type="ECO:0000313" key="10">
    <source>
        <dbReference type="EMBL" id="OZJ02968.1"/>
    </source>
</evidence>
<evidence type="ECO:0000256" key="7">
    <source>
        <dbReference type="ARBA" id="ARBA00022840"/>
    </source>
</evidence>
<comment type="pathway">
    <text evidence="1">Cofactor biosynthesis; tetrahydrofolate biosynthesis; 2-amino-4-hydroxy-6-hydroxymethyl-7,8-dihydropteridine diphosphate from 7,8-dihydroneopterin triphosphate: step 4/4.</text>
</comment>
<protein>
    <recommendedName>
        <fullName evidence="3">2-amino-4-hydroxy-6-hydroxymethyldihydropteridine diphosphokinase</fullName>
        <ecNumber evidence="3">2.7.6.3</ecNumber>
    </recommendedName>
</protein>
<comment type="similarity">
    <text evidence="2">In the N-terminal section; belongs to the DHNA family.</text>
</comment>
<dbReference type="InterPro" id="IPR000550">
    <property type="entry name" value="Hppk"/>
</dbReference>
<name>A0A261XXB6_9FUNG</name>
<feature type="domain" description="Pterin-binding" evidence="9">
    <location>
        <begin position="479"/>
        <end position="494"/>
    </location>
</feature>
<reference evidence="10 11" key="1">
    <citation type="journal article" date="2017" name="Mycologia">
        <title>Bifiguratus adelaidae, gen. et sp. nov., a new member of Mucoromycotina in endophytic and soil-dwelling habitats.</title>
        <authorList>
            <person name="Torres-Cruz T.J."/>
            <person name="Billingsley Tobias T.L."/>
            <person name="Almatruk M."/>
            <person name="Hesse C."/>
            <person name="Kuske C.R."/>
            <person name="Desiro A."/>
            <person name="Benucci G.M."/>
            <person name="Bonito G."/>
            <person name="Stajich J.E."/>
            <person name="Dunlap C."/>
            <person name="Arnold A.E."/>
            <person name="Porras-Alfaro A."/>
        </authorList>
    </citation>
    <scope>NUCLEOTIDE SEQUENCE [LARGE SCALE GENOMIC DNA]</scope>
    <source>
        <strain evidence="10 11">AZ0501</strain>
    </source>
</reference>
<accession>A0A261XXB6</accession>
<dbReference type="InterPro" id="IPR006157">
    <property type="entry name" value="FolB_dom"/>
</dbReference>
<keyword evidence="5" id="KW-0547">Nucleotide-binding</keyword>
<evidence type="ECO:0000259" key="9">
    <source>
        <dbReference type="PROSITE" id="PS50972"/>
    </source>
</evidence>
<evidence type="ECO:0000256" key="5">
    <source>
        <dbReference type="ARBA" id="ARBA00022741"/>
    </source>
</evidence>
<dbReference type="Gene3D" id="3.30.70.560">
    <property type="entry name" value="7,8-Dihydro-6-hydroxymethylpterin-pyrophosphokinase HPPK"/>
    <property type="match status" value="1"/>
</dbReference>
<dbReference type="EMBL" id="MVBO01000113">
    <property type="protein sequence ID" value="OZJ02968.1"/>
    <property type="molecule type" value="Genomic_DNA"/>
</dbReference>
<dbReference type="GO" id="GO:0004150">
    <property type="term" value="F:dihydroneopterin aldolase activity"/>
    <property type="evidence" value="ECO:0007669"/>
    <property type="project" value="InterPro"/>
</dbReference>
<dbReference type="InterPro" id="IPR011005">
    <property type="entry name" value="Dihydropteroate_synth-like_sf"/>
</dbReference>
<gene>
    <name evidence="10" type="ORF">BZG36_04511</name>
</gene>
<dbReference type="PROSITE" id="PS50972">
    <property type="entry name" value="PTERIN_BINDING"/>
    <property type="match status" value="1"/>
</dbReference>
<dbReference type="CDD" id="cd00483">
    <property type="entry name" value="HPPK"/>
    <property type="match status" value="1"/>
</dbReference>
<dbReference type="UniPathway" id="UPA00077">
    <property type="reaction ID" value="UER00155"/>
</dbReference>
<evidence type="ECO:0000256" key="1">
    <source>
        <dbReference type="ARBA" id="ARBA00005051"/>
    </source>
</evidence>
<dbReference type="InterPro" id="IPR000489">
    <property type="entry name" value="Pterin-binding_dom"/>
</dbReference>
<evidence type="ECO:0000256" key="6">
    <source>
        <dbReference type="ARBA" id="ARBA00022777"/>
    </source>
</evidence>
<evidence type="ECO:0000256" key="8">
    <source>
        <dbReference type="ARBA" id="ARBA00022909"/>
    </source>
</evidence>
<dbReference type="Pfam" id="PF02152">
    <property type="entry name" value="FolB"/>
    <property type="match status" value="2"/>
</dbReference>
<dbReference type="InterPro" id="IPR035907">
    <property type="entry name" value="Hppk_sf"/>
</dbReference>
<dbReference type="GO" id="GO:0003848">
    <property type="term" value="F:2-amino-4-hydroxy-6-hydroxymethyldihydropteridine diphosphokinase activity"/>
    <property type="evidence" value="ECO:0007669"/>
    <property type="project" value="UniProtKB-EC"/>
</dbReference>
<dbReference type="AlphaFoldDB" id="A0A261XXB6"/>
<evidence type="ECO:0000256" key="2">
    <source>
        <dbReference type="ARBA" id="ARBA00009640"/>
    </source>
</evidence>
<dbReference type="SUPFAM" id="SSF55083">
    <property type="entry name" value="6-hydroxymethyl-7,8-dihydropterin pyrophosphokinase, HPPK"/>
    <property type="match status" value="1"/>
</dbReference>
<keyword evidence="6" id="KW-0418">Kinase</keyword>
<organism evidence="10 11">
    <name type="scientific">Bifiguratus adelaidae</name>
    <dbReference type="NCBI Taxonomy" id="1938954"/>
    <lineage>
        <taxon>Eukaryota</taxon>
        <taxon>Fungi</taxon>
        <taxon>Fungi incertae sedis</taxon>
        <taxon>Mucoromycota</taxon>
        <taxon>Mucoromycotina</taxon>
        <taxon>Endogonomycetes</taxon>
        <taxon>Endogonales</taxon>
        <taxon>Endogonales incertae sedis</taxon>
        <taxon>Bifiguratus</taxon>
    </lineage>
</organism>
<dbReference type="GO" id="GO:0016301">
    <property type="term" value="F:kinase activity"/>
    <property type="evidence" value="ECO:0007669"/>
    <property type="project" value="UniProtKB-KW"/>
</dbReference>
<dbReference type="Gene3D" id="3.20.20.20">
    <property type="entry name" value="Dihydropteroate synthase-like"/>
    <property type="match status" value="1"/>
</dbReference>
<keyword evidence="11" id="KW-1185">Reference proteome</keyword>
<dbReference type="OrthoDB" id="615426at2759"/>
<keyword evidence="8" id="KW-0289">Folate biosynthesis</keyword>
<dbReference type="GO" id="GO:0046654">
    <property type="term" value="P:tetrahydrofolate biosynthetic process"/>
    <property type="evidence" value="ECO:0007669"/>
    <property type="project" value="UniProtKB-UniPathway"/>
</dbReference>
<dbReference type="PANTHER" id="PTHR43071">
    <property type="entry name" value="2-AMINO-4-HYDROXY-6-HYDROXYMETHYLDIHYDROPTERIDINE PYROPHOSPHOKINASE"/>
    <property type="match status" value="1"/>
</dbReference>
<dbReference type="Pfam" id="PF01288">
    <property type="entry name" value="HPPK"/>
    <property type="match status" value="1"/>
</dbReference>
<dbReference type="GO" id="GO:0046656">
    <property type="term" value="P:folic acid biosynthetic process"/>
    <property type="evidence" value="ECO:0007669"/>
    <property type="project" value="UniProtKB-KW"/>
</dbReference>
<evidence type="ECO:0000256" key="3">
    <source>
        <dbReference type="ARBA" id="ARBA00013253"/>
    </source>
</evidence>
<dbReference type="SMART" id="SM00905">
    <property type="entry name" value="FolB"/>
    <property type="match status" value="2"/>
</dbReference>
<dbReference type="NCBIfam" id="TIGR00526">
    <property type="entry name" value="folB_dom"/>
    <property type="match status" value="2"/>
</dbReference>
<evidence type="ECO:0000313" key="11">
    <source>
        <dbReference type="Proteomes" id="UP000242875"/>
    </source>
</evidence>
<dbReference type="InterPro" id="IPR043133">
    <property type="entry name" value="GTP-CH-I_C/QueF"/>
</dbReference>
<dbReference type="CDD" id="cd00534">
    <property type="entry name" value="DHNA_DHNTPE"/>
    <property type="match status" value="1"/>
</dbReference>
<keyword evidence="4" id="KW-0808">Transferase</keyword>
<dbReference type="EC" id="2.7.6.3" evidence="3"/>
<proteinExistence type="inferred from homology"/>
<dbReference type="Gene3D" id="3.30.1130.10">
    <property type="match status" value="2"/>
</dbReference>
<comment type="caution">
    <text evidence="10">The sequence shown here is derived from an EMBL/GenBank/DDBJ whole genome shotgun (WGS) entry which is preliminary data.</text>
</comment>
<dbReference type="SUPFAM" id="SSF51717">
    <property type="entry name" value="Dihydropteroate synthetase-like"/>
    <property type="match status" value="1"/>
</dbReference>
<dbReference type="NCBIfam" id="TIGR01498">
    <property type="entry name" value="folK"/>
    <property type="match status" value="1"/>
</dbReference>
<feature type="non-terminal residue" evidence="10">
    <location>
        <position position="494"/>
    </location>
</feature>
<dbReference type="GO" id="GO:0005524">
    <property type="term" value="F:ATP binding"/>
    <property type="evidence" value="ECO:0007669"/>
    <property type="project" value="UniProtKB-KW"/>
</dbReference>
<evidence type="ECO:0000256" key="4">
    <source>
        <dbReference type="ARBA" id="ARBA00022679"/>
    </source>
</evidence>
<dbReference type="SUPFAM" id="SSF55620">
    <property type="entry name" value="Tetrahydrobiopterin biosynthesis enzymes-like"/>
    <property type="match status" value="2"/>
</dbReference>
<dbReference type="PANTHER" id="PTHR43071:SF1">
    <property type="entry name" value="2-AMINO-4-HYDROXY-6-HYDROXYMETHYLDIHYDROPTERIDINE PYROPHOSPHOKINASE"/>
    <property type="match status" value="1"/>
</dbReference>
<sequence>MDAYGDKVLVKNLVVNTIIGVDAWERIKKQPVIVNLCLYTDISEAGETDHVSGSIHYGLVTKAVTKFAEASSFRSVEALAHGMLQIVVGEFGAVKATVRIEKHKALLHADAAGVEITRTREQLQSLESAVTPTVSAPWDHDTIFVKNLRLSTIIGMNPWEREEKQVVVINLTIYPTFRNDDLQADHVPTTHNYRTIVRTISRQVESASYKTIEAFVTTVAYTALEKCHVSKITVKIEKPSALVFAETAGVEITRDRAWLRRMTETQRAELIANGQIEVRYGTSHSAPIPAEFTHTVYIALGSNLGDTAANISQAVALLEEHCSCRVVDTSFLYETPPMYYTDQDRFLNGACKIKTSLDPETLLTKLKEIECVHMHRVKLIEYGPRPIDLDILFYDGIDYSSERLTIPHKLIQEREFVLRPLCDIAKDLEHPKLFRTCAQLLSQLQTAEAASEQGRPEIYQVLPISMRSKPQTWHLNRKTYVMGILNVTPDSFSD</sequence>
<keyword evidence="7" id="KW-0067">ATP-binding</keyword>
<dbReference type="Proteomes" id="UP000242875">
    <property type="component" value="Unassembled WGS sequence"/>
</dbReference>